<feature type="domain" description="GST N-terminal" evidence="6">
    <location>
        <begin position="52"/>
        <end position="133"/>
    </location>
</feature>
<evidence type="ECO:0000259" key="7">
    <source>
        <dbReference type="PROSITE" id="PS50405"/>
    </source>
</evidence>
<dbReference type="SFLD" id="SFLDS00019">
    <property type="entry name" value="Glutathione_Transferase_(cytos"/>
    <property type="match status" value="1"/>
</dbReference>
<dbReference type="PROSITE" id="PS50040">
    <property type="entry name" value="EF1G_C"/>
    <property type="match status" value="1"/>
</dbReference>
<evidence type="ECO:0000259" key="5">
    <source>
        <dbReference type="PROSITE" id="PS50040"/>
    </source>
</evidence>
<dbReference type="OMA" id="TQYFSWT"/>
<dbReference type="SUPFAM" id="SSF47616">
    <property type="entry name" value="GST C-terminal domain-like"/>
    <property type="match status" value="1"/>
</dbReference>
<proteinExistence type="predicted"/>
<dbReference type="PANTHER" id="PTHR43986:SF9">
    <property type="entry name" value="FACTOR 1 GAMMA, PUTATIVE-RELATED"/>
    <property type="match status" value="1"/>
</dbReference>
<feature type="compositionally biased region" description="Basic and acidic residues" evidence="4">
    <location>
        <begin position="268"/>
        <end position="299"/>
    </location>
</feature>
<dbReference type="InterPro" id="IPR050802">
    <property type="entry name" value="EF-GSTs"/>
</dbReference>
<keyword evidence="9" id="KW-1185">Reference proteome</keyword>
<evidence type="ECO:0000256" key="4">
    <source>
        <dbReference type="SAM" id="MobiDB-lite"/>
    </source>
</evidence>
<dbReference type="KEGG" id="lif:LINJ_09_1020"/>
<dbReference type="InterPro" id="IPR010987">
    <property type="entry name" value="Glutathione-S-Trfase_C-like"/>
</dbReference>
<dbReference type="eggNOG" id="KOG1627">
    <property type="taxonomic scope" value="Eukaryota"/>
</dbReference>
<dbReference type="RefSeq" id="XP_001463559.1">
    <property type="nucleotide sequence ID" value="XM_001463522.1"/>
</dbReference>
<dbReference type="SFLD" id="SFLDG00358">
    <property type="entry name" value="Main_(cytGST)"/>
    <property type="match status" value="1"/>
</dbReference>
<dbReference type="PANTHER" id="PTHR43986">
    <property type="entry name" value="ELONGATION FACTOR 1-GAMMA"/>
    <property type="match status" value="1"/>
</dbReference>
<dbReference type="InParanoid" id="A4HU18"/>
<dbReference type="VEuPathDB" id="TriTrypDB:LINF_090016050"/>
<dbReference type="InterPro" id="IPR040079">
    <property type="entry name" value="Glutathione_S-Trfase"/>
</dbReference>
<dbReference type="AlphaFoldDB" id="A4HU18"/>
<dbReference type="InterPro" id="IPR001662">
    <property type="entry name" value="EF1B_G_C"/>
</dbReference>
<dbReference type="SMART" id="SM01183">
    <property type="entry name" value="EF1G"/>
    <property type="match status" value="1"/>
</dbReference>
<dbReference type="CDD" id="cd03181">
    <property type="entry name" value="GST_C_EF1Bgamma_like"/>
    <property type="match status" value="1"/>
</dbReference>
<feature type="domain" description="GST C-terminal" evidence="7">
    <location>
        <begin position="139"/>
        <end position="270"/>
    </location>
</feature>
<dbReference type="PROSITE" id="PS50405">
    <property type="entry name" value="GST_CTER"/>
    <property type="match status" value="1"/>
</dbReference>
<sequence>MAALSHARIIPPPHTHTHTHSFSGLLYIPSQASPKKVDSAPKQQHAEPMMTYKLLAPLHPESARAQKIMVAAAYANVDVELKVCQYGQENETPEFARNCSPCMRFPSMQTEEGYLFESNAIMRHIARVEKSGAKLYGATPFESSQVDMWLDFASSELDAHNMPYLMETFAGIPAAESAMATLEESLAGLELWLETRTFLVGERMTVADISVAFALQWVYRMNVKHGEELTKKYRNAYRLYNTVMQQPKTVEVLKQWGATFGPAKAPKKAAEAKPKAEKKPKEAVGDEEEQSAKEEKKANPLDALPPSSFVLDAYKREYSNTDTRTVAAPYFFEHYDTEGYTCFWARYKYNEDNKKQFMTANLVRGWFQRMEHVRKYAFGVALIIGEDAAHELVSFWVFRGKGMPEIVSEVVDTELFEWEEIKDVQAEKEKITDYLCWEGPTIPRPVLEGRCFK</sequence>
<dbReference type="CDD" id="cd03044">
    <property type="entry name" value="GST_N_EF1Bgamma"/>
    <property type="match status" value="1"/>
</dbReference>
<keyword evidence="1 3" id="KW-0251">Elongation factor</keyword>
<dbReference type="GO" id="GO:0005737">
    <property type="term" value="C:cytoplasm"/>
    <property type="evidence" value="ECO:0007669"/>
    <property type="project" value="TreeGrafter"/>
</dbReference>
<gene>
    <name evidence="8" type="primary">EF1G</name>
    <name evidence="8" type="ORF">LINJ_09_1020</name>
</gene>
<dbReference type="FunFam" id="3.40.30.10:FF:000148">
    <property type="entry name" value="Elongation factor 1B gamma"/>
    <property type="match status" value="1"/>
</dbReference>
<feature type="region of interest" description="Disordered" evidence="4">
    <location>
        <begin position="265"/>
        <end position="304"/>
    </location>
</feature>
<evidence type="ECO:0000256" key="2">
    <source>
        <dbReference type="ARBA" id="ARBA00022917"/>
    </source>
</evidence>
<dbReference type="InterPro" id="IPR036433">
    <property type="entry name" value="EF1B_G_C_sf"/>
</dbReference>
<dbReference type="Gene3D" id="3.30.70.1010">
    <property type="entry name" value="Translation elongation factor EF1B, gamma chain, conserved domain"/>
    <property type="match status" value="1"/>
</dbReference>
<name>A4HU18_LEIIN</name>
<dbReference type="FunFam" id="1.20.1050.10:FF:000006">
    <property type="entry name" value="Elongation factor 1 gamma"/>
    <property type="match status" value="1"/>
</dbReference>
<dbReference type="Gene3D" id="3.40.30.10">
    <property type="entry name" value="Glutaredoxin"/>
    <property type="match status" value="1"/>
</dbReference>
<reference evidence="8 9" key="2">
    <citation type="journal article" date="2011" name="Genome Res.">
        <title>Chromosome and gene copy number variation allow major structural change between species and strains of Leishmania.</title>
        <authorList>
            <person name="Rogers M.B."/>
            <person name="Hilley J.D."/>
            <person name="Dickens N.J."/>
            <person name="Wilkes J."/>
            <person name="Bates P.A."/>
            <person name="Depledge D.P."/>
            <person name="Harris D."/>
            <person name="Her Y."/>
            <person name="Herzyk P."/>
            <person name="Imamura H."/>
            <person name="Otto T.D."/>
            <person name="Sanders M."/>
            <person name="Seeger K."/>
            <person name="Dujardin J.C."/>
            <person name="Berriman M."/>
            <person name="Smith D.F."/>
            <person name="Hertz-Fowler C."/>
            <person name="Mottram J.C."/>
        </authorList>
    </citation>
    <scope>NUCLEOTIDE SEQUENCE [LARGE SCALE GENOMIC DNA]</scope>
    <source>
        <strain evidence="8 9">JPCM5</strain>
    </source>
</reference>
<dbReference type="InterPro" id="IPR004045">
    <property type="entry name" value="Glutathione_S-Trfase_N"/>
</dbReference>
<dbReference type="Gene3D" id="1.20.1050.10">
    <property type="match status" value="1"/>
</dbReference>
<dbReference type="SUPFAM" id="SSF52833">
    <property type="entry name" value="Thioredoxin-like"/>
    <property type="match status" value="1"/>
</dbReference>
<dbReference type="EMBL" id="FR796441">
    <property type="protein sequence ID" value="CAM65924.1"/>
    <property type="molecule type" value="Genomic_DNA"/>
</dbReference>
<dbReference type="FunFam" id="3.30.70.1010:FF:000001">
    <property type="entry name" value="Elongation factor 1-gamma 1"/>
    <property type="match status" value="1"/>
</dbReference>
<protein>
    <submittedName>
        <fullName evidence="8">Elongation factor-1 gamma</fullName>
    </submittedName>
</protein>
<accession>A4HU18</accession>
<evidence type="ECO:0000256" key="3">
    <source>
        <dbReference type="PROSITE-ProRule" id="PRU00519"/>
    </source>
</evidence>
<organism evidence="8 9">
    <name type="scientific">Leishmania infantum</name>
    <dbReference type="NCBI Taxonomy" id="5671"/>
    <lineage>
        <taxon>Eukaryota</taxon>
        <taxon>Discoba</taxon>
        <taxon>Euglenozoa</taxon>
        <taxon>Kinetoplastea</taxon>
        <taxon>Metakinetoplastina</taxon>
        <taxon>Trypanosomatida</taxon>
        <taxon>Trypanosomatidae</taxon>
        <taxon>Leishmaniinae</taxon>
        <taxon>Leishmania</taxon>
    </lineage>
</organism>
<evidence type="ECO:0000313" key="9">
    <source>
        <dbReference type="Proteomes" id="UP000008153"/>
    </source>
</evidence>
<evidence type="ECO:0000259" key="6">
    <source>
        <dbReference type="PROSITE" id="PS50404"/>
    </source>
</evidence>
<dbReference type="InterPro" id="IPR036282">
    <property type="entry name" value="Glutathione-S-Trfase_C_sf"/>
</dbReference>
<dbReference type="Pfam" id="PF02798">
    <property type="entry name" value="GST_N"/>
    <property type="match status" value="1"/>
</dbReference>
<dbReference type="eggNOG" id="KOG0867">
    <property type="taxonomic scope" value="Eukaryota"/>
</dbReference>
<feature type="domain" description="EF-1-gamma C-terminal" evidence="5">
    <location>
        <begin position="297"/>
        <end position="453"/>
    </location>
</feature>
<dbReference type="SMR" id="A4HU18"/>
<dbReference type="Pfam" id="PF00647">
    <property type="entry name" value="EF1G"/>
    <property type="match status" value="1"/>
</dbReference>
<dbReference type="STRING" id="5671.A4HU18"/>
<dbReference type="PROSITE" id="PS50404">
    <property type="entry name" value="GST_NTER"/>
    <property type="match status" value="1"/>
</dbReference>
<dbReference type="GO" id="GO:0003746">
    <property type="term" value="F:translation elongation factor activity"/>
    <property type="evidence" value="ECO:0007669"/>
    <property type="project" value="UniProtKB-UniRule"/>
</dbReference>
<evidence type="ECO:0000256" key="1">
    <source>
        <dbReference type="ARBA" id="ARBA00022768"/>
    </source>
</evidence>
<keyword evidence="2 3" id="KW-0648">Protein biosynthesis</keyword>
<evidence type="ECO:0000313" key="8">
    <source>
        <dbReference type="EMBL" id="CAM65924.1"/>
    </source>
</evidence>
<feature type="region of interest" description="Disordered" evidence="4">
    <location>
        <begin position="1"/>
        <end position="21"/>
    </location>
</feature>
<dbReference type="GO" id="GO:0005634">
    <property type="term" value="C:nucleus"/>
    <property type="evidence" value="ECO:0007669"/>
    <property type="project" value="TreeGrafter"/>
</dbReference>
<dbReference type="FunCoup" id="A4HU18">
    <property type="interactions" value="497"/>
</dbReference>
<reference evidence="8 9" key="1">
    <citation type="journal article" date="2007" name="Nat. Genet.">
        <title>Comparative genomic analysis of three Leishmania species that cause diverse human disease.</title>
        <authorList>
            <person name="Peacock C.S."/>
            <person name="Seeger K."/>
            <person name="Harris D."/>
            <person name="Murphy L."/>
            <person name="Ruiz J.C."/>
            <person name="Quail M.A."/>
            <person name="Peters N."/>
            <person name="Adlem E."/>
            <person name="Tivey A."/>
            <person name="Aslett M."/>
            <person name="Kerhornou A."/>
            <person name="Ivens A."/>
            <person name="Fraser A."/>
            <person name="Rajandream M.A."/>
            <person name="Carver T."/>
            <person name="Norbertczak H."/>
            <person name="Chillingworth T."/>
            <person name="Hance Z."/>
            <person name="Jagels K."/>
            <person name="Moule S."/>
            <person name="Ormond D."/>
            <person name="Rutter S."/>
            <person name="Squares R."/>
            <person name="Whitehead S."/>
            <person name="Rabbinowitsch E."/>
            <person name="Arrowsmith C."/>
            <person name="White B."/>
            <person name="Thurston S."/>
            <person name="Bringaud F."/>
            <person name="Baldauf S.L."/>
            <person name="Faulconbridge A."/>
            <person name="Jeffares D."/>
            <person name="Depledge D.P."/>
            <person name="Oyola S.O."/>
            <person name="Hilley J.D."/>
            <person name="Brito L.O."/>
            <person name="Tosi L.R."/>
            <person name="Barrell B."/>
            <person name="Cruz A.K."/>
            <person name="Mottram J.C."/>
            <person name="Smith D.F."/>
            <person name="Berriman M."/>
        </authorList>
    </citation>
    <scope>NUCLEOTIDE SEQUENCE [LARGE SCALE GENOMIC DNA]</scope>
    <source>
        <strain evidence="8 9">JPCM5</strain>
    </source>
</reference>
<dbReference type="Proteomes" id="UP000008153">
    <property type="component" value="Chromosome 9"/>
</dbReference>
<dbReference type="Pfam" id="PF00043">
    <property type="entry name" value="GST_C"/>
    <property type="match status" value="1"/>
</dbReference>
<dbReference type="GeneID" id="5066983"/>
<dbReference type="InterPro" id="IPR004046">
    <property type="entry name" value="GST_C"/>
</dbReference>
<dbReference type="InterPro" id="IPR036249">
    <property type="entry name" value="Thioredoxin-like_sf"/>
</dbReference>
<dbReference type="SUPFAM" id="SSF89942">
    <property type="entry name" value="eEF1-gamma domain"/>
    <property type="match status" value="1"/>
</dbReference>